<feature type="region of interest" description="Disordered" evidence="1">
    <location>
        <begin position="1"/>
        <end position="21"/>
    </location>
</feature>
<reference evidence="2 3" key="1">
    <citation type="journal article" date="2019" name="Commun. Biol.">
        <title>The bagworm genome reveals a unique fibroin gene that provides high tensile strength.</title>
        <authorList>
            <person name="Kono N."/>
            <person name="Nakamura H."/>
            <person name="Ohtoshi R."/>
            <person name="Tomita M."/>
            <person name="Numata K."/>
            <person name="Arakawa K."/>
        </authorList>
    </citation>
    <scope>NUCLEOTIDE SEQUENCE [LARGE SCALE GENOMIC DNA]</scope>
</reference>
<comment type="caution">
    <text evidence="2">The sequence shown here is derived from an EMBL/GenBank/DDBJ whole genome shotgun (WGS) entry which is preliminary data.</text>
</comment>
<evidence type="ECO:0000256" key="1">
    <source>
        <dbReference type="SAM" id="MobiDB-lite"/>
    </source>
</evidence>
<keyword evidence="3" id="KW-1185">Reference proteome</keyword>
<dbReference type="EMBL" id="BGZK01001547">
    <property type="protein sequence ID" value="GBP82112.1"/>
    <property type="molecule type" value="Genomic_DNA"/>
</dbReference>
<dbReference type="Proteomes" id="UP000299102">
    <property type="component" value="Unassembled WGS sequence"/>
</dbReference>
<name>A0A4C1Z498_EUMVA</name>
<evidence type="ECO:0000313" key="2">
    <source>
        <dbReference type="EMBL" id="GBP82112.1"/>
    </source>
</evidence>
<organism evidence="2 3">
    <name type="scientific">Eumeta variegata</name>
    <name type="common">Bagworm moth</name>
    <name type="synonym">Eumeta japonica</name>
    <dbReference type="NCBI Taxonomy" id="151549"/>
    <lineage>
        <taxon>Eukaryota</taxon>
        <taxon>Metazoa</taxon>
        <taxon>Ecdysozoa</taxon>
        <taxon>Arthropoda</taxon>
        <taxon>Hexapoda</taxon>
        <taxon>Insecta</taxon>
        <taxon>Pterygota</taxon>
        <taxon>Neoptera</taxon>
        <taxon>Endopterygota</taxon>
        <taxon>Lepidoptera</taxon>
        <taxon>Glossata</taxon>
        <taxon>Ditrysia</taxon>
        <taxon>Tineoidea</taxon>
        <taxon>Psychidae</taxon>
        <taxon>Oiketicinae</taxon>
        <taxon>Eumeta</taxon>
    </lineage>
</organism>
<protein>
    <submittedName>
        <fullName evidence="2">Uncharacterized protein</fullName>
    </submittedName>
</protein>
<sequence length="128" mass="14949">MVTAAHGTRDSGRVTPSSKTFHVTEDRKRTVVECQPSRWRCWEQWVAALDRRRRRRCTLTQPQLKAMLSTPTFGLAPPPCKEWDIRRRRNAVVNRGVGQRSLTCWTKRNKSNYFTSAFQPAHFRAHPN</sequence>
<proteinExistence type="predicted"/>
<accession>A0A4C1Z498</accession>
<evidence type="ECO:0000313" key="3">
    <source>
        <dbReference type="Proteomes" id="UP000299102"/>
    </source>
</evidence>
<gene>
    <name evidence="2" type="ORF">EVAR_89451_1</name>
</gene>
<dbReference type="AlphaFoldDB" id="A0A4C1Z498"/>